<evidence type="ECO:0000259" key="8">
    <source>
        <dbReference type="Pfam" id="PF19053"/>
    </source>
</evidence>
<keyword evidence="4 7" id="KW-0812">Transmembrane</keyword>
<dbReference type="PIRSF" id="PIRSF017804">
    <property type="entry name" value="Secretion_EccD1"/>
    <property type="match status" value="1"/>
</dbReference>
<dbReference type="InterPro" id="IPR006707">
    <property type="entry name" value="T7SS_EccD"/>
</dbReference>
<name>A0ABP5L375_9ACTN</name>
<feature type="transmembrane region" description="Helical" evidence="7">
    <location>
        <begin position="123"/>
        <end position="141"/>
    </location>
</feature>
<feature type="transmembrane region" description="Helical" evidence="7">
    <location>
        <begin position="256"/>
        <end position="277"/>
    </location>
</feature>
<dbReference type="EMBL" id="BAAAQR010000002">
    <property type="protein sequence ID" value="GAA2139707.1"/>
    <property type="molecule type" value="Genomic_DNA"/>
</dbReference>
<evidence type="ECO:0000256" key="3">
    <source>
        <dbReference type="ARBA" id="ARBA00022475"/>
    </source>
</evidence>
<dbReference type="NCBIfam" id="TIGR03920">
    <property type="entry name" value="T7SS_EccD"/>
    <property type="match status" value="1"/>
</dbReference>
<feature type="transmembrane region" description="Helical" evidence="7">
    <location>
        <begin position="393"/>
        <end position="413"/>
    </location>
</feature>
<evidence type="ECO:0000313" key="10">
    <source>
        <dbReference type="Proteomes" id="UP001501771"/>
    </source>
</evidence>
<dbReference type="InterPro" id="IPR044049">
    <property type="entry name" value="EccD_transm"/>
</dbReference>
<comment type="subcellular location">
    <subcellularLocation>
        <location evidence="1">Cell membrane</location>
        <topology evidence="1">Multi-pass membrane protein</topology>
    </subcellularLocation>
</comment>
<accession>A0ABP5L375</accession>
<feature type="domain" description="EccD-like transmembrane" evidence="8">
    <location>
        <begin position="121"/>
        <end position="450"/>
    </location>
</feature>
<keyword evidence="3" id="KW-1003">Cell membrane</keyword>
<feature type="transmembrane region" description="Helical" evidence="7">
    <location>
        <begin position="337"/>
        <end position="354"/>
    </location>
</feature>
<reference evidence="10" key="1">
    <citation type="journal article" date="2019" name="Int. J. Syst. Evol. Microbiol.">
        <title>The Global Catalogue of Microorganisms (GCM) 10K type strain sequencing project: providing services to taxonomists for standard genome sequencing and annotation.</title>
        <authorList>
            <consortium name="The Broad Institute Genomics Platform"/>
            <consortium name="The Broad Institute Genome Sequencing Center for Infectious Disease"/>
            <person name="Wu L."/>
            <person name="Ma J."/>
        </authorList>
    </citation>
    <scope>NUCLEOTIDE SEQUENCE [LARGE SCALE GENOMIC DNA]</scope>
    <source>
        <strain evidence="10">JCM 16022</strain>
    </source>
</reference>
<feature type="transmembrane region" description="Helical" evidence="7">
    <location>
        <begin position="311"/>
        <end position="331"/>
    </location>
</feature>
<keyword evidence="10" id="KW-1185">Reference proteome</keyword>
<protein>
    <submittedName>
        <fullName evidence="9">Type VII secretion integral membrane protein EccD</fullName>
    </submittedName>
</protein>
<feature type="transmembrane region" description="Helical" evidence="7">
    <location>
        <begin position="147"/>
        <end position="166"/>
    </location>
</feature>
<dbReference type="Gene3D" id="3.10.20.90">
    <property type="entry name" value="Phosphatidylinositol 3-kinase Catalytic Subunit, Chain A, domain 1"/>
    <property type="match status" value="1"/>
</dbReference>
<evidence type="ECO:0000313" key="9">
    <source>
        <dbReference type="EMBL" id="GAA2139707.1"/>
    </source>
</evidence>
<comment type="caution">
    <text evidence="9">The sequence shown here is derived from an EMBL/GenBank/DDBJ whole genome shotgun (WGS) entry which is preliminary data.</text>
</comment>
<evidence type="ECO:0000256" key="7">
    <source>
        <dbReference type="SAM" id="Phobius"/>
    </source>
</evidence>
<sequence>MSQAPVSTSGLVRVTVASGTRRVDLVLPGAVPVAELVPELARSVGLLDAATAFGGYRLVTPEGRELAGDSGLIIQGVEDGGLLTVTAGIDDRPPRVYDDVVEAMTDVVEQDLKPWEPASGRRTALSAAGLLMALGAVALLIQRGSLLAGVAALVVAAALVVGAIVLSRVQDEPETAVAVAWMGAVHAAVAGLMLVTDGPFFGLPVACAGAGALLAGLVALVGLGEGRTLVIPPVVVGAIFLATGLVMNAAAFDPAVVLTTALVLVVLAGSVFPWLALGATGTTVDQLYSVADITADPAEIDPTRVGSDARVAHEILVAVSATVGLLLVLIAPLAVSLGLSGTLLAVLACLVVMLRTRQYRTGSEVLVGLVSGILGLASVAVAMLWLHPDWRPTAAVALAATGAVLLAVTLLPSTPSVRRGRFGDVAETAALVALLPLLVLAVGIYAAIRG</sequence>
<dbReference type="InterPro" id="IPR024962">
    <property type="entry name" value="YukD-like"/>
</dbReference>
<keyword evidence="5 7" id="KW-1133">Transmembrane helix</keyword>
<comment type="similarity">
    <text evidence="2">Belongs to the EccD/Snm4 family.</text>
</comment>
<evidence type="ECO:0000256" key="6">
    <source>
        <dbReference type="ARBA" id="ARBA00023136"/>
    </source>
</evidence>
<dbReference type="Pfam" id="PF19053">
    <property type="entry name" value="EccD"/>
    <property type="match status" value="1"/>
</dbReference>
<gene>
    <name evidence="9" type="primary">eccD</name>
    <name evidence="9" type="ORF">GCM10009844_08690</name>
</gene>
<feature type="transmembrane region" description="Helical" evidence="7">
    <location>
        <begin position="178"/>
        <end position="195"/>
    </location>
</feature>
<feature type="transmembrane region" description="Helical" evidence="7">
    <location>
        <begin position="425"/>
        <end position="448"/>
    </location>
</feature>
<organism evidence="9 10">
    <name type="scientific">Nocardioides koreensis</name>
    <dbReference type="NCBI Taxonomy" id="433651"/>
    <lineage>
        <taxon>Bacteria</taxon>
        <taxon>Bacillati</taxon>
        <taxon>Actinomycetota</taxon>
        <taxon>Actinomycetes</taxon>
        <taxon>Propionibacteriales</taxon>
        <taxon>Nocardioidaceae</taxon>
        <taxon>Nocardioides</taxon>
    </lineage>
</organism>
<feature type="transmembrane region" description="Helical" evidence="7">
    <location>
        <begin position="201"/>
        <end position="223"/>
    </location>
</feature>
<dbReference type="Proteomes" id="UP001501771">
    <property type="component" value="Unassembled WGS sequence"/>
</dbReference>
<evidence type="ECO:0000256" key="5">
    <source>
        <dbReference type="ARBA" id="ARBA00022989"/>
    </source>
</evidence>
<feature type="transmembrane region" description="Helical" evidence="7">
    <location>
        <begin position="366"/>
        <end position="387"/>
    </location>
</feature>
<evidence type="ECO:0000256" key="4">
    <source>
        <dbReference type="ARBA" id="ARBA00022692"/>
    </source>
</evidence>
<evidence type="ECO:0000256" key="2">
    <source>
        <dbReference type="ARBA" id="ARBA00006162"/>
    </source>
</evidence>
<evidence type="ECO:0000256" key="1">
    <source>
        <dbReference type="ARBA" id="ARBA00004651"/>
    </source>
</evidence>
<keyword evidence="6 7" id="KW-0472">Membrane</keyword>
<dbReference type="RefSeq" id="WP_344148157.1">
    <property type="nucleotide sequence ID" value="NZ_BAAAQR010000002.1"/>
</dbReference>
<proteinExistence type="inferred from homology"/>
<dbReference type="Pfam" id="PF08817">
    <property type="entry name" value="YukD"/>
    <property type="match status" value="1"/>
</dbReference>
<feature type="transmembrane region" description="Helical" evidence="7">
    <location>
        <begin position="230"/>
        <end position="250"/>
    </location>
</feature>